<evidence type="ECO:0000313" key="5">
    <source>
        <dbReference type="Proteomes" id="UP000319865"/>
    </source>
</evidence>
<keyword evidence="1 4" id="KW-0808">Transferase</keyword>
<dbReference type="PANTHER" id="PTHR10605:SF56">
    <property type="entry name" value="BIFUNCTIONAL HEPARAN SULFATE N-DEACETYLASE_N-SULFOTRANSFERASE"/>
    <property type="match status" value="1"/>
</dbReference>
<sequence>MKRVTDVSPQNLARIQRASVAAGRVTSGLRMMPDFLIVGAQRSGTTSMYRALGQHPNVLRAVLHKGVHYFDVNYGRSLSWYRSHFPTRLSATRVERRTGAPAQTFESSPYYMFHPLAPERIERDLPGVKLLVLVRDPVERAYSAHAHELARGFEAEPFERALELEEGRLRGETERLCDDPGYESHHHRHNAYVTRGQYIDYLEPLADRVGRDRVHVVDSHDFFSRPEDVYDEVLDFLGLPRAGHPPFERHNARPRSAMPEPLRASLTAHYAPYDERLAAWWGRAPSWRR</sequence>
<organism evidence="4 5">
    <name type="scientific">Blastococcus colisei</name>
    <dbReference type="NCBI Taxonomy" id="1564162"/>
    <lineage>
        <taxon>Bacteria</taxon>
        <taxon>Bacillati</taxon>
        <taxon>Actinomycetota</taxon>
        <taxon>Actinomycetes</taxon>
        <taxon>Geodermatophilales</taxon>
        <taxon>Geodermatophilaceae</taxon>
        <taxon>Blastococcus</taxon>
    </lineage>
</organism>
<dbReference type="GO" id="GO:0008146">
    <property type="term" value="F:sulfotransferase activity"/>
    <property type="evidence" value="ECO:0007669"/>
    <property type="project" value="InterPro"/>
</dbReference>
<dbReference type="PANTHER" id="PTHR10605">
    <property type="entry name" value="HEPARAN SULFATE SULFOTRANSFERASE"/>
    <property type="match status" value="1"/>
</dbReference>
<dbReference type="AlphaFoldDB" id="A0A543P0G9"/>
<evidence type="ECO:0000313" key="4">
    <source>
        <dbReference type="EMBL" id="TQN37558.1"/>
    </source>
</evidence>
<dbReference type="Gene3D" id="3.40.50.300">
    <property type="entry name" value="P-loop containing nucleotide triphosphate hydrolases"/>
    <property type="match status" value="1"/>
</dbReference>
<reference evidence="4 5" key="1">
    <citation type="submission" date="2019-06" db="EMBL/GenBank/DDBJ databases">
        <title>Sequencing the genomes of 1000 actinobacteria strains.</title>
        <authorList>
            <person name="Klenk H.-P."/>
        </authorList>
    </citation>
    <scope>NUCLEOTIDE SEQUENCE [LARGE SCALE GENOMIC DNA]</scope>
    <source>
        <strain evidence="4 5">DSM 46837</strain>
    </source>
</reference>
<protein>
    <submittedName>
        <fullName evidence="4">Sulfotransferase domain-containing protein</fullName>
    </submittedName>
</protein>
<evidence type="ECO:0000256" key="1">
    <source>
        <dbReference type="ARBA" id="ARBA00022679"/>
    </source>
</evidence>
<dbReference type="RefSeq" id="WP_142027510.1">
    <property type="nucleotide sequence ID" value="NZ_VFQE01000002.1"/>
</dbReference>
<dbReference type="OrthoDB" id="4508169at2"/>
<proteinExistence type="predicted"/>
<dbReference type="InterPro" id="IPR037359">
    <property type="entry name" value="NST/OST"/>
</dbReference>
<dbReference type="InterPro" id="IPR000863">
    <property type="entry name" value="Sulfotransferase_dom"/>
</dbReference>
<evidence type="ECO:0000256" key="2">
    <source>
        <dbReference type="ARBA" id="ARBA00023180"/>
    </source>
</evidence>
<dbReference type="Proteomes" id="UP000319865">
    <property type="component" value="Unassembled WGS sequence"/>
</dbReference>
<dbReference type="SUPFAM" id="SSF52540">
    <property type="entry name" value="P-loop containing nucleoside triphosphate hydrolases"/>
    <property type="match status" value="1"/>
</dbReference>
<evidence type="ECO:0000259" key="3">
    <source>
        <dbReference type="Pfam" id="PF00685"/>
    </source>
</evidence>
<dbReference type="EMBL" id="VFQE01000002">
    <property type="protein sequence ID" value="TQN37558.1"/>
    <property type="molecule type" value="Genomic_DNA"/>
</dbReference>
<gene>
    <name evidence="4" type="ORF">FHU33_4213</name>
</gene>
<accession>A0A543P0G9</accession>
<dbReference type="InterPro" id="IPR027417">
    <property type="entry name" value="P-loop_NTPase"/>
</dbReference>
<comment type="caution">
    <text evidence="4">The sequence shown here is derived from an EMBL/GenBank/DDBJ whole genome shotgun (WGS) entry which is preliminary data.</text>
</comment>
<dbReference type="Pfam" id="PF00685">
    <property type="entry name" value="Sulfotransfer_1"/>
    <property type="match status" value="1"/>
</dbReference>
<name>A0A543P0G9_9ACTN</name>
<keyword evidence="5" id="KW-1185">Reference proteome</keyword>
<feature type="domain" description="Sulfotransferase" evidence="3">
    <location>
        <begin position="33"/>
        <end position="240"/>
    </location>
</feature>
<keyword evidence="2" id="KW-0325">Glycoprotein</keyword>